<evidence type="ECO:0000256" key="2">
    <source>
        <dbReference type="ARBA" id="ARBA00022741"/>
    </source>
</evidence>
<dbReference type="PROSITE" id="PS50975">
    <property type="entry name" value="ATP_GRASP"/>
    <property type="match status" value="1"/>
</dbReference>
<dbReference type="GO" id="GO:0046872">
    <property type="term" value="F:metal ion binding"/>
    <property type="evidence" value="ECO:0007669"/>
    <property type="project" value="InterPro"/>
</dbReference>
<dbReference type="SUPFAM" id="SSF56059">
    <property type="entry name" value="Glutathione synthetase ATP-binding domain-like"/>
    <property type="match status" value="1"/>
</dbReference>
<dbReference type="PANTHER" id="PTHR43585:SF2">
    <property type="entry name" value="ATP-GRASP ENZYME FSQD"/>
    <property type="match status" value="1"/>
</dbReference>
<evidence type="ECO:0000259" key="5">
    <source>
        <dbReference type="PROSITE" id="PS50975"/>
    </source>
</evidence>
<evidence type="ECO:0000256" key="3">
    <source>
        <dbReference type="ARBA" id="ARBA00022840"/>
    </source>
</evidence>
<evidence type="ECO:0000256" key="1">
    <source>
        <dbReference type="ARBA" id="ARBA00022598"/>
    </source>
</evidence>
<dbReference type="InterPro" id="IPR011761">
    <property type="entry name" value="ATP-grasp"/>
</dbReference>
<evidence type="ECO:0000256" key="4">
    <source>
        <dbReference type="PROSITE-ProRule" id="PRU00409"/>
    </source>
</evidence>
<proteinExistence type="predicted"/>
<dbReference type="InterPro" id="IPR052032">
    <property type="entry name" value="ATP-dep_AA_Ligase"/>
</dbReference>
<evidence type="ECO:0000313" key="7">
    <source>
        <dbReference type="Proteomes" id="UP000093757"/>
    </source>
</evidence>
<dbReference type="EMBL" id="MAEM01000379">
    <property type="protein sequence ID" value="OBS00210.1"/>
    <property type="molecule type" value="Genomic_DNA"/>
</dbReference>
<dbReference type="GO" id="GO:0005524">
    <property type="term" value="F:ATP binding"/>
    <property type="evidence" value="ECO:0007669"/>
    <property type="project" value="UniProtKB-UniRule"/>
</dbReference>
<feature type="domain" description="ATP-grasp" evidence="5">
    <location>
        <begin position="127"/>
        <end position="328"/>
    </location>
</feature>
<dbReference type="OrthoDB" id="24041at2"/>
<comment type="caution">
    <text evidence="6">The sequence shown here is derived from an EMBL/GenBank/DDBJ whole genome shotgun (WGS) entry which is preliminary data.</text>
</comment>
<evidence type="ECO:0000313" key="6">
    <source>
        <dbReference type="EMBL" id="OBS00210.1"/>
    </source>
</evidence>
<accession>A0A1A6BD24</accession>
<gene>
    <name evidence="6" type="ORF">A9W98_02195</name>
</gene>
<dbReference type="GO" id="GO:0016874">
    <property type="term" value="F:ligase activity"/>
    <property type="evidence" value="ECO:0007669"/>
    <property type="project" value="UniProtKB-KW"/>
</dbReference>
<dbReference type="AlphaFoldDB" id="A0A1A6BD24"/>
<dbReference type="RefSeq" id="WP_065135474.1">
    <property type="nucleotide sequence ID" value="NZ_MAEM01000379.1"/>
</dbReference>
<protein>
    <recommendedName>
        <fullName evidence="5">ATP-grasp domain-containing protein</fullName>
    </recommendedName>
</protein>
<keyword evidence="3 4" id="KW-0067">ATP-binding</keyword>
<organism evidence="6 7">
    <name type="scientific">Mycobacterium gordonae</name>
    <dbReference type="NCBI Taxonomy" id="1778"/>
    <lineage>
        <taxon>Bacteria</taxon>
        <taxon>Bacillati</taxon>
        <taxon>Actinomycetota</taxon>
        <taxon>Actinomycetes</taxon>
        <taxon>Mycobacteriales</taxon>
        <taxon>Mycobacteriaceae</taxon>
        <taxon>Mycobacterium</taxon>
    </lineage>
</organism>
<sequence>MAFSEPANRTIAFTSLLSSADYVRERFARRGVTLLDVVDQQLNCPADDVDPRGILRRTVETRDGAIGYDAGDLIPAAQALAAAQPAFVFYGFEYDLASADRLAALVCPDFANDPATSLARERKDETDRLLRRHGYPVPREVSFRLHEPLPERALEAIGDSMIMKPVRYAGRHAIVSREDVDAWLHQARVADPDPDAVYTAQELLIDWDAAGMQQTYSIDGFAIVGEYYFVSLQRWHKVVRSDGMRYCWADQLDVGAPEHASLLAHTREVLRVLGHQNGFFHPEFTESPSGLVLIDLNPRLAGAGGMVDRMVGIAQGVGVIDTFIDVAFGKPMMVPEPRRQVRLLAIYGLDSGDVPTVASLSSVREIFGSKMMGCHFILFAHDDLAQVRADSDLCYQRFVAPRYGTKTGGPSAPRP</sequence>
<reference evidence="6 7" key="1">
    <citation type="submission" date="2016-06" db="EMBL/GenBank/DDBJ databases">
        <authorList>
            <person name="Kjaerup R.B."/>
            <person name="Dalgaard T.S."/>
            <person name="Juul-Madsen H.R."/>
        </authorList>
    </citation>
    <scope>NUCLEOTIDE SEQUENCE [LARGE SCALE GENOMIC DNA]</scope>
    <source>
        <strain evidence="6 7">1245752.6</strain>
    </source>
</reference>
<dbReference type="Gene3D" id="3.30.470.20">
    <property type="entry name" value="ATP-grasp fold, B domain"/>
    <property type="match status" value="1"/>
</dbReference>
<name>A0A1A6BD24_MYCGO</name>
<dbReference type="PANTHER" id="PTHR43585">
    <property type="entry name" value="FUMIPYRROLE BIOSYNTHESIS PROTEIN C"/>
    <property type="match status" value="1"/>
</dbReference>
<keyword evidence="2 4" id="KW-0547">Nucleotide-binding</keyword>
<dbReference type="Proteomes" id="UP000093757">
    <property type="component" value="Unassembled WGS sequence"/>
</dbReference>
<keyword evidence="1" id="KW-0436">Ligase</keyword>